<dbReference type="GO" id="GO:0008168">
    <property type="term" value="F:methyltransferase activity"/>
    <property type="evidence" value="ECO:0007669"/>
    <property type="project" value="UniProtKB-KW"/>
</dbReference>
<dbReference type="PANTHER" id="PTHR43861">
    <property type="entry name" value="TRANS-ACONITATE 2-METHYLTRANSFERASE-RELATED"/>
    <property type="match status" value="1"/>
</dbReference>
<dbReference type="AlphaFoldDB" id="A0A345ZZT4"/>
<dbReference type="OrthoDB" id="9786503at2"/>
<dbReference type="EMBL" id="CP031417">
    <property type="protein sequence ID" value="AXK82431.1"/>
    <property type="molecule type" value="Genomic_DNA"/>
</dbReference>
<gene>
    <name evidence="3" type="ORF">DW352_19055</name>
</gene>
<reference evidence="3 4" key="1">
    <citation type="submission" date="2018-07" db="EMBL/GenBank/DDBJ databases">
        <authorList>
            <person name="Quirk P.G."/>
            <person name="Krulwich T.A."/>
        </authorList>
    </citation>
    <scope>NUCLEOTIDE SEQUENCE [LARGE SCALE GENOMIC DNA]</scope>
    <source>
        <strain evidence="3 4">CC-BB4</strain>
    </source>
</reference>
<keyword evidence="3" id="KW-0489">Methyltransferase</keyword>
<dbReference type="CDD" id="cd02440">
    <property type="entry name" value="AdoMet_MTases"/>
    <property type="match status" value="1"/>
</dbReference>
<dbReference type="RefSeq" id="WP_115692810.1">
    <property type="nucleotide sequence ID" value="NZ_CP031417.1"/>
</dbReference>
<name>A0A345ZZT4_9HYPH</name>
<dbReference type="InterPro" id="IPR041698">
    <property type="entry name" value="Methyltransf_25"/>
</dbReference>
<dbReference type="GO" id="GO:0032259">
    <property type="term" value="P:methylation"/>
    <property type="evidence" value="ECO:0007669"/>
    <property type="project" value="UniProtKB-KW"/>
</dbReference>
<evidence type="ECO:0000313" key="3">
    <source>
        <dbReference type="EMBL" id="AXK82431.1"/>
    </source>
</evidence>
<dbReference type="Proteomes" id="UP000254889">
    <property type="component" value="Chromosome"/>
</dbReference>
<dbReference type="PANTHER" id="PTHR43861:SF3">
    <property type="entry name" value="PUTATIVE (AFU_ORTHOLOGUE AFUA_2G14390)-RELATED"/>
    <property type="match status" value="1"/>
</dbReference>
<dbReference type="InterPro" id="IPR029063">
    <property type="entry name" value="SAM-dependent_MTases_sf"/>
</dbReference>
<evidence type="ECO:0000256" key="1">
    <source>
        <dbReference type="ARBA" id="ARBA00022679"/>
    </source>
</evidence>
<dbReference type="KEGG" id="ptaw:DW352_19055"/>
<accession>A0A345ZZT4</accession>
<proteinExistence type="predicted"/>
<dbReference type="Pfam" id="PF13649">
    <property type="entry name" value="Methyltransf_25"/>
    <property type="match status" value="1"/>
</dbReference>
<evidence type="ECO:0000259" key="2">
    <source>
        <dbReference type="Pfam" id="PF13649"/>
    </source>
</evidence>
<evidence type="ECO:0000313" key="4">
    <source>
        <dbReference type="Proteomes" id="UP000254889"/>
    </source>
</evidence>
<organism evidence="3 4">
    <name type="scientific">Pseudolabrys taiwanensis</name>
    <dbReference type="NCBI Taxonomy" id="331696"/>
    <lineage>
        <taxon>Bacteria</taxon>
        <taxon>Pseudomonadati</taxon>
        <taxon>Pseudomonadota</taxon>
        <taxon>Alphaproteobacteria</taxon>
        <taxon>Hyphomicrobiales</taxon>
        <taxon>Xanthobacteraceae</taxon>
        <taxon>Pseudolabrys</taxon>
    </lineage>
</organism>
<protein>
    <submittedName>
        <fullName evidence="3">Class I SAM-dependent methyltransferase</fullName>
    </submittedName>
</protein>
<dbReference type="SUPFAM" id="SSF53335">
    <property type="entry name" value="S-adenosyl-L-methionine-dependent methyltransferases"/>
    <property type="match status" value="1"/>
</dbReference>
<sequence length="203" mass="22341">MSQAEHDRWQERYGAPGYLFGTAPNAFVKQQAHLLRKGQTALAIADGEGRNGVFIAEQGLDVLSLDFSPNAQAKARKLAADRGVTLRVEQADVINWSYPADSFDVVAAIFFQFATPDEREKIFAGIKRTLKKGGLLLLEGYTPKQLEYKTGGPSKIENLYTRDMLEKAFSDFSSLDIREYDAEIHEGAGHGGMSALIDVVAVK</sequence>
<dbReference type="Gene3D" id="3.40.50.150">
    <property type="entry name" value="Vaccinia Virus protein VP39"/>
    <property type="match status" value="1"/>
</dbReference>
<keyword evidence="1 3" id="KW-0808">Transferase</keyword>
<feature type="domain" description="Methyltransferase" evidence="2">
    <location>
        <begin position="42"/>
        <end position="134"/>
    </location>
</feature>
<keyword evidence="4" id="KW-1185">Reference proteome</keyword>